<evidence type="ECO:0000256" key="8">
    <source>
        <dbReference type="ARBA" id="ARBA00022729"/>
    </source>
</evidence>
<dbReference type="FunFam" id="3.40.50.1820:FF:000121">
    <property type="entry name" value="Carboxypeptidase D"/>
    <property type="match status" value="1"/>
</dbReference>
<dbReference type="GO" id="GO:0035241">
    <property type="term" value="F:protein-arginine omega-N monomethyltransferase activity"/>
    <property type="evidence" value="ECO:0007669"/>
    <property type="project" value="TreeGrafter"/>
</dbReference>
<evidence type="ECO:0000256" key="11">
    <source>
        <dbReference type="ARBA" id="ARBA00023034"/>
    </source>
</evidence>
<dbReference type="PROSITE" id="PS00131">
    <property type="entry name" value="CARBOXYPEPT_SER_SER"/>
    <property type="match status" value="1"/>
</dbReference>
<keyword evidence="12 20" id="KW-0472">Membrane</keyword>
<comment type="catalytic activity">
    <reaction evidence="1">
        <text>Preferential release of a C-terminal arginine or lysine residue.</text>
        <dbReference type="EC" id="3.4.16.6"/>
    </reaction>
</comment>
<evidence type="ECO:0000256" key="7">
    <source>
        <dbReference type="ARBA" id="ARBA00022703"/>
    </source>
</evidence>
<keyword evidence="6 20" id="KW-0812">Transmembrane</keyword>
<evidence type="ECO:0000256" key="16">
    <source>
        <dbReference type="ARBA" id="ARBA00040403"/>
    </source>
</evidence>
<dbReference type="InterPro" id="IPR029058">
    <property type="entry name" value="AB_hydrolase_fold"/>
</dbReference>
<evidence type="ECO:0000256" key="14">
    <source>
        <dbReference type="ARBA" id="ARBA00037042"/>
    </source>
</evidence>
<evidence type="ECO:0000256" key="2">
    <source>
        <dbReference type="ARBA" id="ARBA00004393"/>
    </source>
</evidence>
<comment type="subcellular location">
    <subcellularLocation>
        <location evidence="2">Golgi apparatus</location>
        <location evidence="2">trans-Golgi network membrane</location>
        <topology evidence="2">Single-pass type I membrane protein</topology>
    </subcellularLocation>
</comment>
<dbReference type="InterPro" id="IPR007364">
    <property type="entry name" value="SFM1-like"/>
</dbReference>
<feature type="compositionally biased region" description="Basic and acidic residues" evidence="19">
    <location>
        <begin position="856"/>
        <end position="866"/>
    </location>
</feature>
<dbReference type="AlphaFoldDB" id="A0A6V8HHE8"/>
<dbReference type="Proteomes" id="UP000053095">
    <property type="component" value="Unassembled WGS sequence"/>
</dbReference>
<evidence type="ECO:0000256" key="3">
    <source>
        <dbReference type="ARBA" id="ARBA00009431"/>
    </source>
</evidence>
<dbReference type="Gene3D" id="3.40.50.1820">
    <property type="entry name" value="alpha/beta hydrolase"/>
    <property type="match status" value="1"/>
</dbReference>
<dbReference type="InterPro" id="IPR001563">
    <property type="entry name" value="Peptidase_S10"/>
</dbReference>
<keyword evidence="13" id="KW-0325">Glycoprotein</keyword>
<feature type="compositionally biased region" description="Acidic residues" evidence="19">
    <location>
        <begin position="867"/>
        <end position="876"/>
    </location>
</feature>
<evidence type="ECO:0000256" key="4">
    <source>
        <dbReference type="ARBA" id="ARBA00022645"/>
    </source>
</evidence>
<dbReference type="GO" id="GO:0006508">
    <property type="term" value="P:proteolysis"/>
    <property type="evidence" value="ECO:0007669"/>
    <property type="project" value="UniProtKB-KW"/>
</dbReference>
<evidence type="ECO:0000256" key="18">
    <source>
        <dbReference type="ARBA" id="ARBA00042717"/>
    </source>
</evidence>
<keyword evidence="11" id="KW-0333">Golgi apparatus</keyword>
<evidence type="ECO:0000256" key="5">
    <source>
        <dbReference type="ARBA" id="ARBA00022670"/>
    </source>
</evidence>
<comment type="caution">
    <text evidence="21">The sequence shown here is derived from an EMBL/GenBank/DDBJ whole genome shotgun (WGS) entry which is preliminary data.</text>
</comment>
<feature type="region of interest" description="Disordered" evidence="19">
    <location>
        <begin position="846"/>
        <end position="886"/>
    </location>
</feature>
<evidence type="ECO:0000313" key="21">
    <source>
        <dbReference type="EMBL" id="GAM41271.1"/>
    </source>
</evidence>
<keyword evidence="8" id="KW-0732">Signal</keyword>
<dbReference type="PRINTS" id="PR00724">
    <property type="entry name" value="CRBOXYPTASEC"/>
</dbReference>
<dbReference type="GO" id="GO:0005794">
    <property type="term" value="C:Golgi apparatus"/>
    <property type="evidence" value="ECO:0007669"/>
    <property type="project" value="UniProtKB-SubCell"/>
</dbReference>
<evidence type="ECO:0000256" key="17">
    <source>
        <dbReference type="ARBA" id="ARBA00040628"/>
    </source>
</evidence>
<dbReference type="SUPFAM" id="SSF53474">
    <property type="entry name" value="alpha/beta-Hydrolases"/>
    <property type="match status" value="1"/>
</dbReference>
<reference evidence="22" key="1">
    <citation type="journal article" date="2015" name="Genome Announc.">
        <title>Draft genome sequence of Talaromyces cellulolyticus strain Y-94, a source of lignocellulosic biomass-degrading enzymes.</title>
        <authorList>
            <person name="Fujii T."/>
            <person name="Koike H."/>
            <person name="Sawayama S."/>
            <person name="Yano S."/>
            <person name="Inoue H."/>
        </authorList>
    </citation>
    <scope>NUCLEOTIDE SEQUENCE [LARGE SCALE GENOMIC DNA]</scope>
    <source>
        <strain evidence="22">Y-94</strain>
    </source>
</reference>
<evidence type="ECO:0000256" key="15">
    <source>
        <dbReference type="ARBA" id="ARBA00038895"/>
    </source>
</evidence>
<dbReference type="GO" id="GO:0004185">
    <property type="term" value="F:serine-type carboxypeptidase activity"/>
    <property type="evidence" value="ECO:0007669"/>
    <property type="project" value="UniProtKB-EC"/>
</dbReference>
<evidence type="ECO:0000256" key="20">
    <source>
        <dbReference type="SAM" id="Phobius"/>
    </source>
</evidence>
<dbReference type="Pfam" id="PF04252">
    <property type="entry name" value="SFM1-like"/>
    <property type="match status" value="1"/>
</dbReference>
<gene>
    <name evidence="21" type="ORF">TCE0_042f14279</name>
</gene>
<feature type="transmembrane region" description="Helical" evidence="20">
    <location>
        <begin position="768"/>
        <end position="785"/>
    </location>
</feature>
<dbReference type="CDD" id="cd18090">
    <property type="entry name" value="Arginine_MT_Sfm1"/>
    <property type="match status" value="1"/>
</dbReference>
<evidence type="ECO:0000256" key="1">
    <source>
        <dbReference type="ARBA" id="ARBA00001003"/>
    </source>
</evidence>
<accession>A0A6V8HHE8</accession>
<evidence type="ECO:0000313" key="22">
    <source>
        <dbReference type="Proteomes" id="UP000053095"/>
    </source>
</evidence>
<feature type="region of interest" description="Disordered" evidence="19">
    <location>
        <begin position="721"/>
        <end position="751"/>
    </location>
</feature>
<keyword evidence="4" id="KW-0121">Carboxypeptidase</keyword>
<comment type="similarity">
    <text evidence="3">Belongs to the peptidase S10 family.</text>
</comment>
<dbReference type="EMBL" id="DF933838">
    <property type="protein sequence ID" value="GAM41271.1"/>
    <property type="molecule type" value="Genomic_DNA"/>
</dbReference>
<dbReference type="GO" id="GO:0006915">
    <property type="term" value="P:apoptotic process"/>
    <property type="evidence" value="ECO:0007669"/>
    <property type="project" value="UniProtKB-KW"/>
</dbReference>
<keyword evidence="10 20" id="KW-1133">Transmembrane helix</keyword>
<evidence type="ECO:0000256" key="6">
    <source>
        <dbReference type="ARBA" id="ARBA00022692"/>
    </source>
</evidence>
<feature type="compositionally biased region" description="Polar residues" evidence="19">
    <location>
        <begin position="732"/>
        <end position="747"/>
    </location>
</feature>
<dbReference type="EC" id="3.4.16.6" evidence="15"/>
<evidence type="ECO:0000256" key="19">
    <source>
        <dbReference type="SAM" id="MobiDB-lite"/>
    </source>
</evidence>
<dbReference type="Pfam" id="PF00450">
    <property type="entry name" value="Peptidase_S10"/>
    <property type="match status" value="1"/>
</dbReference>
<keyword evidence="5" id="KW-0645">Protease</keyword>
<dbReference type="PANTHER" id="PTHR35517">
    <property type="entry name" value="PROTEIN ARGININE N-METHYLTRANSFERASE SFM1"/>
    <property type="match status" value="1"/>
</dbReference>
<comment type="function">
    <text evidence="14">Protease with a carboxypeptidase B-like function involved in the C-terminal processing of the lysine and arginine residues from protein precursors. Promotes cell fusion and is involved in the programmed cell death.</text>
</comment>
<keyword evidence="22" id="KW-1185">Reference proteome</keyword>
<evidence type="ECO:0000256" key="13">
    <source>
        <dbReference type="ARBA" id="ARBA00023180"/>
    </source>
</evidence>
<evidence type="ECO:0000256" key="10">
    <source>
        <dbReference type="ARBA" id="ARBA00022989"/>
    </source>
</evidence>
<evidence type="ECO:0000256" key="12">
    <source>
        <dbReference type="ARBA" id="ARBA00023136"/>
    </source>
</evidence>
<sequence length="886" mass="99471">MAQTPSSRTLTFVVEHLDPELGPWSALEYACIARESKESGAQFLLTSVPEELVMPDNLAHMEELKVERRSVEEIFADRKSRVCLLDPAAKTELTPADGDDFDVFLFGGILGDDPPRDRTSELRKKGYTGRRLGPVQMTTDTAVRVTRMISLDRIPLDKIPYVDHPELRINEHESTEMPFRYVRDSHGKPIMPDDSKAVIYIAKYFCRPYILQDNRSAGSNTARRRRIDDNCDITYLRGPSISGGLSSRTWTAQRCYSQINMLGKTLLLLLSSPICALAQSAADYYVKSIPGQPDGPLLKMHAGHVEVDPETNGHLFFWHFQNRHIANRQRTILWLNGGPGCSSMDGALMEIGPYRVKDDHTLIYNNGSWDEFANLLFVDQPVGTGFSYVNTNSFLHDLDHVAAHMITFLEKWFAMFPEYESDDLYIAGESYAGQYIPHIARAIVERNKNIQSKQQHWAIKGLLIGNGWISPRDQYPANMQYAYAEGLVKEGSPMADQLDEIEKSCNEQLNAPGAGDLVDIRQCEAILNRLLDLTRISDDQCVNVYDIRLKDASCGNTWPPDLDQMTRYLRRTEVGTALNLDHGKANGWTECNNQVTANFRVGHSGVPSIQLLPGLIESGVKVLLFSGDRDLICNHLGTEALIHNMKWSGGTGFETKPGVWAPRRDWTFEGDAAGYYQQARNLTYVLFYNASHMVPYDWPRRTRDMVDRFINVDIANIGGTPADSRLDGEKLPQTSVGNTTSSTSETDQVNDEKLKDAEWKAYTKSGEAALIVVIIGVSVWGFFIWRARQRAAREGTSPTKKGYRSVYRGGVDNNSSSDGAGLLGRFRNQSSNNVSRDLEARDFDEAELDSLTPDLENEHERDHYVIGEEDEDEDNDIGNGAKSSLH</sequence>
<proteinExistence type="inferred from homology"/>
<name>A0A6V8HHE8_TALPI</name>
<keyword evidence="9" id="KW-0378">Hydrolase</keyword>
<keyword evidence="7" id="KW-0053">Apoptosis</keyword>
<protein>
    <recommendedName>
        <fullName evidence="17">Pheromone-processing carboxypeptidase KEX1</fullName>
        <ecNumber evidence="15">3.4.16.6</ecNumber>
    </recommendedName>
    <alternativeName>
        <fullName evidence="18">Carboxypeptidase D</fullName>
    </alternativeName>
    <alternativeName>
        <fullName evidence="16">Pheromone-processing carboxypeptidase kex1</fullName>
    </alternativeName>
</protein>
<evidence type="ECO:0000256" key="9">
    <source>
        <dbReference type="ARBA" id="ARBA00022801"/>
    </source>
</evidence>
<dbReference type="PANTHER" id="PTHR35517:SF1">
    <property type="entry name" value="PROTEIN ARGININE N-METHYLTRANSFERASE SFM1"/>
    <property type="match status" value="1"/>
</dbReference>
<organism evidence="21 22">
    <name type="scientific">Talaromyces pinophilus</name>
    <name type="common">Penicillium pinophilum</name>
    <dbReference type="NCBI Taxonomy" id="128442"/>
    <lineage>
        <taxon>Eukaryota</taxon>
        <taxon>Fungi</taxon>
        <taxon>Dikarya</taxon>
        <taxon>Ascomycota</taxon>
        <taxon>Pezizomycotina</taxon>
        <taxon>Eurotiomycetes</taxon>
        <taxon>Eurotiomycetidae</taxon>
        <taxon>Eurotiales</taxon>
        <taxon>Trichocomaceae</taxon>
        <taxon>Talaromyces</taxon>
        <taxon>Talaromyces sect. Talaromyces</taxon>
    </lineage>
</organism>
<dbReference type="InterPro" id="IPR018202">
    <property type="entry name" value="Ser_caboxypep_ser_AS"/>
</dbReference>